<keyword evidence="1" id="KW-0812">Transmembrane</keyword>
<dbReference type="InterPro" id="IPR022385">
    <property type="entry name" value="Rhs_assc_core"/>
</dbReference>
<evidence type="ECO:0000256" key="1">
    <source>
        <dbReference type="SAM" id="Phobius"/>
    </source>
</evidence>
<keyword evidence="3" id="KW-1185">Reference proteome</keyword>
<protein>
    <submittedName>
        <fullName evidence="2">RHS repeat-associated core domain-containing protein</fullName>
    </submittedName>
</protein>
<keyword evidence="1" id="KW-1133">Transmembrane helix</keyword>
<feature type="transmembrane region" description="Helical" evidence="1">
    <location>
        <begin position="1508"/>
        <end position="1533"/>
    </location>
</feature>
<evidence type="ECO:0000313" key="3">
    <source>
        <dbReference type="Proteomes" id="UP000284119"/>
    </source>
</evidence>
<feature type="transmembrane region" description="Helical" evidence="1">
    <location>
        <begin position="1545"/>
        <end position="1565"/>
    </location>
</feature>
<accession>A0ABX9NYG0</accession>
<dbReference type="Proteomes" id="UP000284119">
    <property type="component" value="Unassembled WGS sequence"/>
</dbReference>
<dbReference type="PANTHER" id="PTHR32305:SF15">
    <property type="entry name" value="PROTEIN RHSA-RELATED"/>
    <property type="match status" value="1"/>
</dbReference>
<evidence type="ECO:0000313" key="2">
    <source>
        <dbReference type="EMBL" id="RJT12218.1"/>
    </source>
</evidence>
<dbReference type="PANTHER" id="PTHR32305">
    <property type="match status" value="1"/>
</dbReference>
<reference evidence="2 3" key="1">
    <citation type="submission" date="2018-09" db="EMBL/GenBank/DDBJ databases">
        <authorList>
            <person name="Le Fleche-Mateos A."/>
        </authorList>
    </citation>
    <scope>NUCLEOTIDE SEQUENCE [LARGE SCALE GENOMIC DNA]</scope>
    <source>
        <strain evidence="2 3">DSM 30078</strain>
    </source>
</reference>
<dbReference type="EMBL" id="RAHG01000006">
    <property type="protein sequence ID" value="RJT12218.1"/>
    <property type="molecule type" value="Genomic_DNA"/>
</dbReference>
<dbReference type="InterPro" id="IPR050708">
    <property type="entry name" value="T6SS_VgrG/RHS"/>
</dbReference>
<name>A0ABX9NYG0_9GAMM</name>
<organism evidence="2 3">
    <name type="scientific">Rahnella inusitata</name>
    <dbReference type="NCBI Taxonomy" id="58169"/>
    <lineage>
        <taxon>Bacteria</taxon>
        <taxon>Pseudomonadati</taxon>
        <taxon>Pseudomonadota</taxon>
        <taxon>Gammaproteobacteria</taxon>
        <taxon>Enterobacterales</taxon>
        <taxon>Yersiniaceae</taxon>
        <taxon>Rahnella</taxon>
    </lineage>
</organism>
<sequence length="1746" mass="194807">MDTSSTSMMSTEKETSHVTASNKSALLGVSDGQEFSQSDALSFSSFRRGTVDPRTGSFNYAIPVARITGNRRRGPSLDLVLKHNHFSSRNEGFGAGWSLGLSKFFKDNDRMKLLLRDGRIIDLIEKNGTYLVETVDLKNFILTKLASPEKGYKISYKDGSTEILKSVTSDDRFIYVTEIIQEDGYKLNIEYTFRESVSPSPFVKRIIDELGEELLLVSRTGLNSRYNVTIETFKNISKLACKLILTVKESASNSIEYCLAVSNKSTNILTFTYQQGTYFRLITKVESNFFGPATEIINYDIPLTAPLGSPVGSFPAVSSYQFTMVSPVTGQISTEEYKYSYGESIWSNNFLGNNGVTAWDKNAIDNIYACPADYTYFAQETLWIDNLEEYKNKFTYDKYHRVIKEEVSASRVVAPVLAQTITTKYIYQGNTSAKYSSLPATYKLPVSIKKDYFEKDSEDSHIRSESSSFTYDQYGNIETSTDSGGISMDYIYYPAAGVTGKCPKDKNGFVRYLHSSNKYQNDMSVDSIENTYTYLAMQVKVGYDYVVENSETERKIISMHWSDNSKETTKTYYGMEEVNPFNRGKLKTTKLILNGQPGITTRYDYSLSTDGNEFTLTTTQTGADGKQLVYSETAMTRTGWPVCMTDALGVMTTLTYDNVGRIESTTRAKGTPYESTTNYSYAFDPITNFFTKTTQAPAASAVAEIYDALGNVVKQVVDGKVVHIANFNTRSQLLSEVHYDYDVPMLNNKLGDLTLTRTHLYDALGNVREVRNNDDSVNFSRFNIGDSVLTEYTKLPGNSFRYCYEENEYDRRNGLPLSSIEYNKDGKTKVSQKNYYYDAFHRVNKISSNDYISGSTLTENYEYDFFDRPILRMESGEEGTGRTLKMQYWASSQESKLTEITIDDTSVGYQDYDSLGRMVKQDRNPSQKDKFVTRYKYQDNCTAAYEKITPNGEVINYEYIPELDLLPANIAMPDNEESYRYTYDKNTVKLIEETHKVGLREFIRTLGYDNQLRLISEEVSDELGKESSNNIFSYTYCGRLISNTKSLAEQPTQTTHYRYDEKGRLAMISAGHDNEIDLEIEVSYLAGNYPSVIKYRLINTDGKVVKYSMQLLYDYKLRMSEKCYYDEAGNLISNNSEKFNGAGKTISKEFFVKPDKRNITNFKFDYLGRLISAAIEESSTHYPLDLNAKEVSRFDYQYDKFNNMTSSSARERLSGYISQTSYSYAGKNPFELTSVSLSGNNPNSPVLLTYDASGNVIKKKTGNVDAAEYQYDTFNKLIRSNFSSNIIDLGYNSSGNMQSSALSISSPETPSRSSSYHYSNGVFDVSDRKQSPGARRQDIAAYIKSPVGTEVINLLSGSSGTYTKEQTLMLSDRLGSVYAELNSQNTDNVTALTYTPYGHLLNSASIPAYDPVRFAGEKYDDLTELYHLGNGTRSYDPLLMRFMQYDSMSPFGEGGINPYSYCGGDPITFSDPSGHGRDVAILFAAMGLVFSVLFLGLGVLALLGGAALLLAGIAITSGILGTTGSALGVAAAAVEDEELSQKLSLASGVFTGASFVLGLFPALMFGGHKLSWKLMQAFSKGRVFQARVQNVRFYSGASYRISAPVRYNNQSVRVINAHGNGDKGLLSYAVESTSNPGQWIDKPASVEEFATFTQNILVNKLRDSDSALFITACGGSQAGANSNAQSLANYMNRSVYAFPSGVVSSNFQGSMAGANVTYYGVPWFAKPKLFTQATTMGNAVPMLPLA</sequence>
<keyword evidence="1" id="KW-0472">Membrane</keyword>
<proteinExistence type="predicted"/>
<gene>
    <name evidence="2" type="ORF">D5396_13810</name>
</gene>
<dbReference type="NCBIfam" id="TIGR03696">
    <property type="entry name" value="Rhs_assc_core"/>
    <property type="match status" value="1"/>
</dbReference>
<dbReference type="RefSeq" id="WP_112168007.1">
    <property type="nucleotide sequence ID" value="NZ_JYDE01000023.1"/>
</dbReference>
<feature type="transmembrane region" description="Helical" evidence="1">
    <location>
        <begin position="1479"/>
        <end position="1503"/>
    </location>
</feature>
<dbReference type="Gene3D" id="2.180.10.10">
    <property type="entry name" value="RHS repeat-associated core"/>
    <property type="match status" value="1"/>
</dbReference>
<comment type="caution">
    <text evidence="2">The sequence shown here is derived from an EMBL/GenBank/DDBJ whole genome shotgun (WGS) entry which is preliminary data.</text>
</comment>